<name>A0A6F8PMU4_9GAMM</name>
<dbReference type="KEGG" id="tzo:THMIRHAT_11100"/>
<evidence type="ECO:0000259" key="3">
    <source>
        <dbReference type="SMART" id="SM00421"/>
    </source>
</evidence>
<sequence>MNVLRFSLWMFMFIFLMTFIDIVGDFMSEGVFDTHLTVELLVALLAVFAFGILWFSSWQQQKANRQLMTKMQRIQTDLTETQAHTRKLMGELSVVIQQQFDEWQLTPSEKEVSLLLLKGLSLDQIASVRNSSEKTVRQHASNLYKKAQVSGRHELVAFFFEDLLQVPEPN</sequence>
<dbReference type="InterPro" id="IPR016032">
    <property type="entry name" value="Sig_transdc_resp-reg_C-effctor"/>
</dbReference>
<dbReference type="AlphaFoldDB" id="A0A6F8PMU4"/>
<dbReference type="InterPro" id="IPR036388">
    <property type="entry name" value="WH-like_DNA-bd_sf"/>
</dbReference>
<protein>
    <recommendedName>
        <fullName evidence="3">HTH luxR-type domain-containing protein</fullName>
    </recommendedName>
</protein>
<keyword evidence="1" id="KW-0238">DNA-binding</keyword>
<evidence type="ECO:0000256" key="1">
    <source>
        <dbReference type="ARBA" id="ARBA00023125"/>
    </source>
</evidence>
<dbReference type="InterPro" id="IPR000792">
    <property type="entry name" value="Tscrpt_reg_LuxR_C"/>
</dbReference>
<keyword evidence="2" id="KW-0472">Membrane</keyword>
<dbReference type="GO" id="GO:0003677">
    <property type="term" value="F:DNA binding"/>
    <property type="evidence" value="ECO:0007669"/>
    <property type="project" value="UniProtKB-KW"/>
</dbReference>
<proteinExistence type="predicted"/>
<dbReference type="EMBL" id="AP021888">
    <property type="protein sequence ID" value="BBP43364.1"/>
    <property type="molecule type" value="Genomic_DNA"/>
</dbReference>
<accession>A0A6F8PMU4</accession>
<dbReference type="SUPFAM" id="SSF46894">
    <property type="entry name" value="C-terminal effector domain of the bipartite response regulators"/>
    <property type="match status" value="1"/>
</dbReference>
<keyword evidence="2" id="KW-0812">Transmembrane</keyword>
<dbReference type="SMART" id="SM00421">
    <property type="entry name" value="HTH_LUXR"/>
    <property type="match status" value="1"/>
</dbReference>
<dbReference type="Proteomes" id="UP000501466">
    <property type="component" value="Chromosome"/>
</dbReference>
<evidence type="ECO:0000313" key="5">
    <source>
        <dbReference type="Proteomes" id="UP000501466"/>
    </source>
</evidence>
<feature type="domain" description="HTH luxR-type" evidence="3">
    <location>
        <begin position="102"/>
        <end position="159"/>
    </location>
</feature>
<keyword evidence="5" id="KW-1185">Reference proteome</keyword>
<evidence type="ECO:0000313" key="4">
    <source>
        <dbReference type="EMBL" id="BBP43364.1"/>
    </source>
</evidence>
<keyword evidence="2" id="KW-1133">Transmembrane helix</keyword>
<dbReference type="PRINTS" id="PR00038">
    <property type="entry name" value="HTHLUXR"/>
</dbReference>
<dbReference type="Pfam" id="PF00196">
    <property type="entry name" value="GerE"/>
    <property type="match status" value="1"/>
</dbReference>
<dbReference type="GO" id="GO:0006355">
    <property type="term" value="P:regulation of DNA-templated transcription"/>
    <property type="evidence" value="ECO:0007669"/>
    <property type="project" value="InterPro"/>
</dbReference>
<feature type="transmembrane region" description="Helical" evidence="2">
    <location>
        <begin position="36"/>
        <end position="55"/>
    </location>
</feature>
<dbReference type="PANTHER" id="PTHR43214">
    <property type="entry name" value="TWO-COMPONENT RESPONSE REGULATOR"/>
    <property type="match status" value="1"/>
</dbReference>
<dbReference type="RefSeq" id="WP_243831510.1">
    <property type="nucleotide sequence ID" value="NZ_AP021888.1"/>
</dbReference>
<gene>
    <name evidence="4" type="ORF">THMIRHAT_11100</name>
</gene>
<feature type="transmembrane region" description="Helical" evidence="2">
    <location>
        <begin position="6"/>
        <end position="24"/>
    </location>
</feature>
<evidence type="ECO:0000256" key="2">
    <source>
        <dbReference type="SAM" id="Phobius"/>
    </source>
</evidence>
<reference evidence="5" key="1">
    <citation type="submission" date="2019-11" db="EMBL/GenBank/DDBJ databases">
        <title>Isolation and characterization of two novel species in the genus Thiomicrorhabdus.</title>
        <authorList>
            <person name="Mochizuki J."/>
            <person name="Kojima H."/>
            <person name="Fukui M."/>
        </authorList>
    </citation>
    <scope>NUCLEOTIDE SEQUENCE [LARGE SCALE GENOMIC DNA]</scope>
    <source>
        <strain evidence="5">AkT22</strain>
    </source>
</reference>
<dbReference type="InterPro" id="IPR039420">
    <property type="entry name" value="WalR-like"/>
</dbReference>
<organism evidence="4 5">
    <name type="scientific">Thiosulfativibrio zosterae</name>
    <dbReference type="NCBI Taxonomy" id="2675053"/>
    <lineage>
        <taxon>Bacteria</taxon>
        <taxon>Pseudomonadati</taxon>
        <taxon>Pseudomonadota</taxon>
        <taxon>Gammaproteobacteria</taxon>
        <taxon>Thiotrichales</taxon>
        <taxon>Piscirickettsiaceae</taxon>
        <taxon>Thiosulfativibrio</taxon>
    </lineage>
</organism>
<dbReference type="Gene3D" id="1.10.10.10">
    <property type="entry name" value="Winged helix-like DNA-binding domain superfamily/Winged helix DNA-binding domain"/>
    <property type="match status" value="1"/>
</dbReference>